<dbReference type="GO" id="GO:0061512">
    <property type="term" value="P:protein localization to cilium"/>
    <property type="evidence" value="ECO:0007669"/>
    <property type="project" value="TreeGrafter"/>
</dbReference>
<dbReference type="InterPro" id="IPR028784">
    <property type="entry name" value="BBS1"/>
</dbReference>
<comment type="caution">
    <text evidence="2">The sequence shown here is derived from an EMBL/GenBank/DDBJ whole genome shotgun (WGS) entry which is preliminary data.</text>
</comment>
<gene>
    <name evidence="2" type="ORF">CAMP_LOCUS1460</name>
</gene>
<accession>A0A9P1I600</accession>
<dbReference type="GO" id="GO:0034464">
    <property type="term" value="C:BBSome"/>
    <property type="evidence" value="ECO:0007669"/>
    <property type="project" value="InterPro"/>
</dbReference>
<dbReference type="Proteomes" id="UP001152747">
    <property type="component" value="Unassembled WGS sequence"/>
</dbReference>
<evidence type="ECO:0000313" key="3">
    <source>
        <dbReference type="Proteomes" id="UP001152747"/>
    </source>
</evidence>
<dbReference type="EMBL" id="CANHGI010000001">
    <property type="protein sequence ID" value="CAI5438823.1"/>
    <property type="molecule type" value="Genomic_DNA"/>
</dbReference>
<evidence type="ECO:0000313" key="2">
    <source>
        <dbReference type="EMBL" id="CAI5438823.1"/>
    </source>
</evidence>
<dbReference type="GO" id="GO:0005813">
    <property type="term" value="C:centrosome"/>
    <property type="evidence" value="ECO:0007669"/>
    <property type="project" value="TreeGrafter"/>
</dbReference>
<dbReference type="GO" id="GO:0005119">
    <property type="term" value="F:smoothened binding"/>
    <property type="evidence" value="ECO:0007669"/>
    <property type="project" value="TreeGrafter"/>
</dbReference>
<dbReference type="GO" id="GO:1905515">
    <property type="term" value="P:non-motile cilium assembly"/>
    <property type="evidence" value="ECO:0007669"/>
    <property type="project" value="InterPro"/>
</dbReference>
<dbReference type="PANTHER" id="PTHR20870">
    <property type="entry name" value="BARDET-BIEDL SYNDROME 1 PROTEIN"/>
    <property type="match status" value="1"/>
</dbReference>
<protein>
    <recommendedName>
        <fullName evidence="1">Bardet-Biedl syndrome 1 protein GAE domain-containing protein</fullName>
    </recommendedName>
</protein>
<proteinExistence type="predicted"/>
<dbReference type="AlphaFoldDB" id="A0A9P1I600"/>
<dbReference type="GO" id="GO:0005930">
    <property type="term" value="C:axoneme"/>
    <property type="evidence" value="ECO:0007669"/>
    <property type="project" value="TreeGrafter"/>
</dbReference>
<feature type="domain" description="Bardet-Biedl syndrome 1 protein GAE" evidence="1">
    <location>
        <begin position="47"/>
        <end position="148"/>
    </location>
</feature>
<dbReference type="InterPro" id="IPR056419">
    <property type="entry name" value="GAE_BBS1"/>
</dbReference>
<organism evidence="2 3">
    <name type="scientific">Caenorhabditis angaria</name>
    <dbReference type="NCBI Taxonomy" id="860376"/>
    <lineage>
        <taxon>Eukaryota</taxon>
        <taxon>Metazoa</taxon>
        <taxon>Ecdysozoa</taxon>
        <taxon>Nematoda</taxon>
        <taxon>Chromadorea</taxon>
        <taxon>Rhabditida</taxon>
        <taxon>Rhabditina</taxon>
        <taxon>Rhabditomorpha</taxon>
        <taxon>Rhabditoidea</taxon>
        <taxon>Rhabditidae</taxon>
        <taxon>Peloderinae</taxon>
        <taxon>Caenorhabditis</taxon>
    </lineage>
</organism>
<name>A0A9P1I600_9PELO</name>
<dbReference type="Pfam" id="PF23304">
    <property type="entry name" value="GAE_BBS1"/>
    <property type="match status" value="1"/>
</dbReference>
<reference evidence="2" key="1">
    <citation type="submission" date="2022-11" db="EMBL/GenBank/DDBJ databases">
        <authorList>
            <person name="Kikuchi T."/>
        </authorList>
    </citation>
    <scope>NUCLEOTIDE SEQUENCE</scope>
    <source>
        <strain evidence="2">PS1010</strain>
    </source>
</reference>
<keyword evidence="3" id="KW-1185">Reference proteome</keyword>
<dbReference type="GO" id="GO:0005113">
    <property type="term" value="F:patched binding"/>
    <property type="evidence" value="ECO:0007669"/>
    <property type="project" value="TreeGrafter"/>
</dbReference>
<sequence length="152" mass="16960">MLLKLPWMTSAYYKDLLLLRCRIAEVFSELTQSASTVVSTDSSLPMELSADVHGFGPTFRITINIVSSAKSNVFNLYISSICDPTLYEFENPLIRAVSFIAPGHKYTFTTLLTCKDPEKATKEEIRILLGQENGKIIATTAINMPMSEFPID</sequence>
<dbReference type="OrthoDB" id="10259809at2759"/>
<evidence type="ECO:0000259" key="1">
    <source>
        <dbReference type="Pfam" id="PF23304"/>
    </source>
</evidence>
<dbReference type="PANTHER" id="PTHR20870:SF0">
    <property type="entry name" value="BARDET-BIEDL SYNDROME 1 PROTEIN"/>
    <property type="match status" value="1"/>
</dbReference>